<dbReference type="PANTHER" id="PTHR11926:SF1494">
    <property type="entry name" value="FLAVONOL 3-O-GLUCOSYLTRANSFERASE UGT76E12-RELATED"/>
    <property type="match status" value="1"/>
</dbReference>
<evidence type="ECO:0000259" key="6">
    <source>
        <dbReference type="Pfam" id="PF26168"/>
    </source>
</evidence>
<dbReference type="InterPro" id="IPR002213">
    <property type="entry name" value="UDP_glucos_trans"/>
</dbReference>
<evidence type="ECO:0000313" key="8">
    <source>
        <dbReference type="Proteomes" id="UP001642260"/>
    </source>
</evidence>
<proteinExistence type="inferred from homology"/>
<accession>A0ABC8KVJ3</accession>
<feature type="domain" description="Glycosyltransferase N-terminal" evidence="6">
    <location>
        <begin position="18"/>
        <end position="57"/>
    </location>
</feature>
<dbReference type="EC" id="2.4.1.-" evidence="5"/>
<dbReference type="InterPro" id="IPR058980">
    <property type="entry name" value="Glyco_transf_N"/>
</dbReference>
<dbReference type="PANTHER" id="PTHR11926">
    <property type="entry name" value="GLUCOSYL/GLUCURONOSYL TRANSFERASES"/>
    <property type="match status" value="1"/>
</dbReference>
<dbReference type="Proteomes" id="UP001642260">
    <property type="component" value="Unassembled WGS sequence"/>
</dbReference>
<sequence>MADVKNPNNHHKHHLHALLIPYPFQGHVNPFVHLAIKLASQGITVTFVNTLYNHHQINSGDIFAGVRSESGLDIRYATVSDGLPLGFDRSLNHDQYQSSLLHVFSAHVEELLENLVGEGVNVMIADTFFVWPSVVARKFGLVCVSFWTEAALVFSLYYHMDLLRIHGHFGGKETRKDLIDYIPGVEAINPKDTASYLQETDISSVVHQIIFKAFEDVKKVDFVLCNTIHQFESKTIQSLNSKTPFYAIGPIIPFNPNKPGSVITTSLWSESDCTQWLNTKPPGSVLYISFGSYAHVTKQNLLEIAHGILSSKISFVWVVRPDIVSSDETNPLPAGFETEAGDRGIVIPWCCQMTVLSHPSIGGFLSHCGWNSILESIWCEVPLLCFPLLTDQVTNRKLVVDDWGIGMNLCGDRGFVGREEVRMSIDRLMMCGGEKREEVKGAIGRVKRSLECALRRGGSSEENLSLFIDGLVSKVGLLSNGKA</sequence>
<comment type="caution">
    <text evidence="7">The sequence shown here is derived from an EMBL/GenBank/DDBJ whole genome shotgun (WGS) entry which is preliminary data.</text>
</comment>
<keyword evidence="3 4" id="KW-0808">Transferase</keyword>
<evidence type="ECO:0000256" key="4">
    <source>
        <dbReference type="RuleBase" id="RU003718"/>
    </source>
</evidence>
<gene>
    <name evidence="7" type="ORF">ERUC_LOCUS27018</name>
</gene>
<evidence type="ECO:0000256" key="3">
    <source>
        <dbReference type="ARBA" id="ARBA00022679"/>
    </source>
</evidence>
<dbReference type="SUPFAM" id="SSF53756">
    <property type="entry name" value="UDP-Glycosyltransferase/glycogen phosphorylase"/>
    <property type="match status" value="1"/>
</dbReference>
<evidence type="ECO:0000313" key="7">
    <source>
        <dbReference type="EMBL" id="CAH8361262.1"/>
    </source>
</evidence>
<dbReference type="Pfam" id="PF00201">
    <property type="entry name" value="UDPGT"/>
    <property type="match status" value="1"/>
</dbReference>
<dbReference type="FunFam" id="3.40.50.2000:FF:000078">
    <property type="entry name" value="Glycosyltransferase"/>
    <property type="match status" value="1"/>
</dbReference>
<dbReference type="InterPro" id="IPR035595">
    <property type="entry name" value="UDP_glycos_trans_CS"/>
</dbReference>
<organism evidence="7 8">
    <name type="scientific">Eruca vesicaria subsp. sativa</name>
    <name type="common">Garden rocket</name>
    <name type="synonym">Eruca sativa</name>
    <dbReference type="NCBI Taxonomy" id="29727"/>
    <lineage>
        <taxon>Eukaryota</taxon>
        <taxon>Viridiplantae</taxon>
        <taxon>Streptophyta</taxon>
        <taxon>Embryophyta</taxon>
        <taxon>Tracheophyta</taxon>
        <taxon>Spermatophyta</taxon>
        <taxon>Magnoliopsida</taxon>
        <taxon>eudicotyledons</taxon>
        <taxon>Gunneridae</taxon>
        <taxon>Pentapetalae</taxon>
        <taxon>rosids</taxon>
        <taxon>malvids</taxon>
        <taxon>Brassicales</taxon>
        <taxon>Brassicaceae</taxon>
        <taxon>Brassiceae</taxon>
        <taxon>Eruca</taxon>
    </lineage>
</organism>
<dbReference type="EMBL" id="CAKOAT010300710">
    <property type="protein sequence ID" value="CAH8361262.1"/>
    <property type="molecule type" value="Genomic_DNA"/>
</dbReference>
<evidence type="ECO:0000256" key="5">
    <source>
        <dbReference type="RuleBase" id="RU362057"/>
    </source>
</evidence>
<keyword evidence="2 4" id="KW-0328">Glycosyltransferase</keyword>
<keyword evidence="8" id="KW-1185">Reference proteome</keyword>
<dbReference type="GO" id="GO:0035251">
    <property type="term" value="F:UDP-glucosyltransferase activity"/>
    <property type="evidence" value="ECO:0007669"/>
    <property type="project" value="UniProtKB-ARBA"/>
</dbReference>
<name>A0ABC8KVJ3_ERUVS</name>
<evidence type="ECO:0000256" key="2">
    <source>
        <dbReference type="ARBA" id="ARBA00022676"/>
    </source>
</evidence>
<dbReference type="Gene3D" id="3.40.50.2000">
    <property type="entry name" value="Glycogen Phosphorylase B"/>
    <property type="match status" value="2"/>
</dbReference>
<dbReference type="PROSITE" id="PS00375">
    <property type="entry name" value="UDPGT"/>
    <property type="match status" value="1"/>
</dbReference>
<comment type="similarity">
    <text evidence="1 4">Belongs to the UDP-glycosyltransferase family.</text>
</comment>
<evidence type="ECO:0000256" key="1">
    <source>
        <dbReference type="ARBA" id="ARBA00009995"/>
    </source>
</evidence>
<dbReference type="AlphaFoldDB" id="A0ABC8KVJ3"/>
<dbReference type="Pfam" id="PF26168">
    <property type="entry name" value="Glyco_transf_N"/>
    <property type="match status" value="1"/>
</dbReference>
<dbReference type="CDD" id="cd03784">
    <property type="entry name" value="GT1_Gtf-like"/>
    <property type="match status" value="1"/>
</dbReference>
<protein>
    <recommendedName>
        <fullName evidence="5">Glycosyltransferase</fullName>
        <ecNumber evidence="5">2.4.1.-</ecNumber>
    </recommendedName>
</protein>
<reference evidence="7 8" key="1">
    <citation type="submission" date="2022-03" db="EMBL/GenBank/DDBJ databases">
        <authorList>
            <person name="Macdonald S."/>
            <person name="Ahmed S."/>
            <person name="Newling K."/>
        </authorList>
    </citation>
    <scope>NUCLEOTIDE SEQUENCE [LARGE SCALE GENOMIC DNA]</scope>
</reference>